<evidence type="ECO:0000313" key="4">
    <source>
        <dbReference type="EMBL" id="CBX97711.1"/>
    </source>
</evidence>
<dbReference type="HOGENOM" id="CLU_043191_0_0_1"/>
<dbReference type="SUPFAM" id="SSF57701">
    <property type="entry name" value="Zn2/Cys6 DNA-binding domain"/>
    <property type="match status" value="1"/>
</dbReference>
<dbReference type="CDD" id="cd00067">
    <property type="entry name" value="GAL4"/>
    <property type="match status" value="1"/>
</dbReference>
<name>E5A1Z4_LEPMJ</name>
<dbReference type="GO" id="GO:0000981">
    <property type="term" value="F:DNA-binding transcription factor activity, RNA polymerase II-specific"/>
    <property type="evidence" value="ECO:0007669"/>
    <property type="project" value="InterPro"/>
</dbReference>
<protein>
    <recommendedName>
        <fullName evidence="3">Zn(2)-C6 fungal-type domain-containing protein</fullName>
    </recommendedName>
</protein>
<evidence type="ECO:0000313" key="5">
    <source>
        <dbReference type="Proteomes" id="UP000002668"/>
    </source>
</evidence>
<dbReference type="EMBL" id="FP929132">
    <property type="protein sequence ID" value="CBX97711.1"/>
    <property type="molecule type" value="Genomic_DNA"/>
</dbReference>
<feature type="compositionally biased region" description="Polar residues" evidence="2">
    <location>
        <begin position="482"/>
        <end position="499"/>
    </location>
</feature>
<dbReference type="InterPro" id="IPR036864">
    <property type="entry name" value="Zn2-C6_fun-type_DNA-bd_sf"/>
</dbReference>
<dbReference type="Pfam" id="PF00172">
    <property type="entry name" value="Zn_clus"/>
    <property type="match status" value="1"/>
</dbReference>
<organism evidence="5">
    <name type="scientific">Leptosphaeria maculans (strain JN3 / isolate v23.1.3 / race Av1-4-5-6-7-8)</name>
    <name type="common">Blackleg fungus</name>
    <name type="synonym">Phoma lingam</name>
    <dbReference type="NCBI Taxonomy" id="985895"/>
    <lineage>
        <taxon>Eukaryota</taxon>
        <taxon>Fungi</taxon>
        <taxon>Dikarya</taxon>
        <taxon>Ascomycota</taxon>
        <taxon>Pezizomycotina</taxon>
        <taxon>Dothideomycetes</taxon>
        <taxon>Pleosporomycetidae</taxon>
        <taxon>Pleosporales</taxon>
        <taxon>Pleosporineae</taxon>
        <taxon>Leptosphaeriaceae</taxon>
        <taxon>Plenodomus</taxon>
        <taxon>Plenodomus lingam/Leptosphaeria maculans species complex</taxon>
    </lineage>
</organism>
<dbReference type="GO" id="GO:0008270">
    <property type="term" value="F:zinc ion binding"/>
    <property type="evidence" value="ECO:0007669"/>
    <property type="project" value="InterPro"/>
</dbReference>
<gene>
    <name evidence="4" type="ORF">LEMA_P091200.1</name>
</gene>
<dbReference type="VEuPathDB" id="FungiDB:LEMA_P091200.1"/>
<dbReference type="InterPro" id="IPR001138">
    <property type="entry name" value="Zn2Cys6_DnaBD"/>
</dbReference>
<keyword evidence="1" id="KW-0539">Nucleus</keyword>
<dbReference type="OrthoDB" id="5394557at2759"/>
<proteinExistence type="predicted"/>
<dbReference type="OMA" id="DQMQDAR"/>
<feature type="region of interest" description="Disordered" evidence="2">
    <location>
        <begin position="330"/>
        <end position="386"/>
    </location>
</feature>
<accession>E5A1Z4</accession>
<keyword evidence="5" id="KW-1185">Reference proteome</keyword>
<sequence>MEPPNLDGYGACEMGRVQRFGARSVVPLIVHGRIWSSDPCHVVSPEPDLQGFACMIPLLNLLAMEFETRRYLPNSAVPFSDYYSPLPISHTNRVNVRGYPTGGPVGGVHGRLDLSRDEHRIEVGSARRRIAVACARCRKRKIRCSGDPGNGAGCASCAMANVDPSHCQFHRVGSDHVQKVIDGISMAHSLTNMSTANGMVPIYSNDGSTPYQRPMATHQYPQVDTKSVYPSTWTVPYQEDISPVESYQIDQSSMYLPDPTPMANSNVYGSSYRWNHPVQKQSHHVQAYVDPETTYSASLPYMQPSYRSNGAPDPLSSMNPLQMNLPERPNMRQYHASGSGSTQRLLPIPQPSPAQNSRVSFDLEHSQRLRSGQAIGSSTSDDKTSYGKSLLAWSNDGEIPIHGSGAESAGALETITSAHVPAIAESGMSYLPSTTSMSSDGLATSLAPQVPLNFSTSGLLDPMSVTSPATTYSNFRECRASKSASAQMVRRSSQNTYYSLDSDRSPKRNSVSGGSSNEGTLASGLRYQPLPYSPSQGSPGNKKSRRDVLSTRHPTAHRGLNNDMDSSFQA</sequence>
<dbReference type="Gene3D" id="4.10.240.10">
    <property type="entry name" value="Zn(2)-C6 fungal-type DNA-binding domain"/>
    <property type="match status" value="1"/>
</dbReference>
<feature type="region of interest" description="Disordered" evidence="2">
    <location>
        <begin position="481"/>
        <end position="570"/>
    </location>
</feature>
<dbReference type="InParanoid" id="E5A1Z4"/>
<dbReference type="STRING" id="985895.E5A1Z4"/>
<reference evidence="5" key="1">
    <citation type="journal article" date="2011" name="Nat. Commun.">
        <title>Effector diversification within compartments of the Leptosphaeria maculans genome affected by Repeat-Induced Point mutations.</title>
        <authorList>
            <person name="Rouxel T."/>
            <person name="Grandaubert J."/>
            <person name="Hane J.K."/>
            <person name="Hoede C."/>
            <person name="van de Wouw A.P."/>
            <person name="Couloux A."/>
            <person name="Dominguez V."/>
            <person name="Anthouard V."/>
            <person name="Bally P."/>
            <person name="Bourras S."/>
            <person name="Cozijnsen A.J."/>
            <person name="Ciuffetti L.M."/>
            <person name="Degrave A."/>
            <person name="Dilmaghani A."/>
            <person name="Duret L."/>
            <person name="Fudal I."/>
            <person name="Goodwin S.B."/>
            <person name="Gout L."/>
            <person name="Glaser N."/>
            <person name="Linglin J."/>
            <person name="Kema G.H.J."/>
            <person name="Lapalu N."/>
            <person name="Lawrence C.B."/>
            <person name="May K."/>
            <person name="Meyer M."/>
            <person name="Ollivier B."/>
            <person name="Poulain J."/>
            <person name="Schoch C.L."/>
            <person name="Simon A."/>
            <person name="Spatafora J.W."/>
            <person name="Stachowiak A."/>
            <person name="Turgeon B.G."/>
            <person name="Tyler B.M."/>
            <person name="Vincent D."/>
            <person name="Weissenbach J."/>
            <person name="Amselem J."/>
            <person name="Quesneville H."/>
            <person name="Oliver R.P."/>
            <person name="Wincker P."/>
            <person name="Balesdent M.-H."/>
            <person name="Howlett B.J."/>
        </authorList>
    </citation>
    <scope>NUCLEOTIDE SEQUENCE [LARGE SCALE GENOMIC DNA]</scope>
    <source>
        <strain evidence="5">JN3 / isolate v23.1.3 / race Av1-4-5-6-7-8</strain>
    </source>
</reference>
<evidence type="ECO:0000259" key="3">
    <source>
        <dbReference type="PROSITE" id="PS50048"/>
    </source>
</evidence>
<evidence type="ECO:0000256" key="1">
    <source>
        <dbReference type="ARBA" id="ARBA00023242"/>
    </source>
</evidence>
<dbReference type="PROSITE" id="PS50048">
    <property type="entry name" value="ZN2_CY6_FUNGAL_2"/>
    <property type="match status" value="1"/>
</dbReference>
<feature type="compositionally biased region" description="Polar residues" evidence="2">
    <location>
        <begin position="508"/>
        <end position="520"/>
    </location>
</feature>
<feature type="domain" description="Zn(2)-C6 fungal-type" evidence="3">
    <location>
        <begin position="133"/>
        <end position="169"/>
    </location>
</feature>
<dbReference type="Proteomes" id="UP000002668">
    <property type="component" value="Genome"/>
</dbReference>
<dbReference type="eggNOG" id="ENOG502S7RA">
    <property type="taxonomic scope" value="Eukaryota"/>
</dbReference>
<dbReference type="SMART" id="SM00066">
    <property type="entry name" value="GAL4"/>
    <property type="match status" value="1"/>
</dbReference>
<dbReference type="AlphaFoldDB" id="E5A1Z4"/>
<evidence type="ECO:0000256" key="2">
    <source>
        <dbReference type="SAM" id="MobiDB-lite"/>
    </source>
</evidence>